<keyword evidence="1" id="KW-0677">Repeat</keyword>
<dbReference type="PRINTS" id="PR01415">
    <property type="entry name" value="ANKYRIN"/>
</dbReference>
<evidence type="ECO:0000256" key="3">
    <source>
        <dbReference type="PROSITE-ProRule" id="PRU00023"/>
    </source>
</evidence>
<accession>A0A6H5I4E1</accession>
<feature type="repeat" description="ANK" evidence="3">
    <location>
        <begin position="369"/>
        <end position="404"/>
    </location>
</feature>
<feature type="repeat" description="ANK" evidence="3">
    <location>
        <begin position="1050"/>
        <end position="1078"/>
    </location>
</feature>
<dbReference type="EMBL" id="CADCXV010000336">
    <property type="protein sequence ID" value="CAB0029690.1"/>
    <property type="molecule type" value="Genomic_DNA"/>
</dbReference>
<evidence type="ECO:0000256" key="1">
    <source>
        <dbReference type="ARBA" id="ARBA00022737"/>
    </source>
</evidence>
<dbReference type="PROSITE" id="PS50297">
    <property type="entry name" value="ANK_REP_REGION"/>
    <property type="match status" value="10"/>
</dbReference>
<protein>
    <submittedName>
        <fullName evidence="4">Uncharacterized protein</fullName>
    </submittedName>
</protein>
<feature type="repeat" description="ANK" evidence="3">
    <location>
        <begin position="151"/>
        <end position="183"/>
    </location>
</feature>
<gene>
    <name evidence="4" type="ORF">TBRA_LOCUS1718</name>
</gene>
<keyword evidence="2 3" id="KW-0040">ANK repeat</keyword>
<proteinExistence type="predicted"/>
<dbReference type="Pfam" id="PF13857">
    <property type="entry name" value="Ank_5"/>
    <property type="match status" value="2"/>
</dbReference>
<feature type="repeat" description="ANK" evidence="3">
    <location>
        <begin position="930"/>
        <end position="962"/>
    </location>
</feature>
<dbReference type="PANTHER" id="PTHR24198">
    <property type="entry name" value="ANKYRIN REPEAT AND PROTEIN KINASE DOMAIN-CONTAINING PROTEIN"/>
    <property type="match status" value="1"/>
</dbReference>
<feature type="repeat" description="ANK" evidence="3">
    <location>
        <begin position="666"/>
        <end position="694"/>
    </location>
</feature>
<dbReference type="Pfam" id="PF00023">
    <property type="entry name" value="Ank"/>
    <property type="match status" value="1"/>
</dbReference>
<feature type="repeat" description="ANK" evidence="3">
    <location>
        <begin position="297"/>
        <end position="329"/>
    </location>
</feature>
<dbReference type="SMART" id="SM00248">
    <property type="entry name" value="ANK"/>
    <property type="match status" value="17"/>
</dbReference>
<dbReference type="PANTHER" id="PTHR24198:SF165">
    <property type="entry name" value="ANKYRIN REPEAT-CONTAINING PROTEIN-RELATED"/>
    <property type="match status" value="1"/>
</dbReference>
<dbReference type="PROSITE" id="PS50088">
    <property type="entry name" value="ANK_REPEAT"/>
    <property type="match status" value="11"/>
</dbReference>
<dbReference type="InterPro" id="IPR002110">
    <property type="entry name" value="Ankyrin_rpt"/>
</dbReference>
<feature type="repeat" description="ANK" evidence="3">
    <location>
        <begin position="446"/>
        <end position="478"/>
    </location>
</feature>
<keyword evidence="5" id="KW-1185">Reference proteome</keyword>
<name>A0A6H5I4E1_9HYME</name>
<dbReference type="SUPFAM" id="SSF48403">
    <property type="entry name" value="Ankyrin repeat"/>
    <property type="match status" value="3"/>
</dbReference>
<organism evidence="4 5">
    <name type="scientific">Trichogramma brassicae</name>
    <dbReference type="NCBI Taxonomy" id="86971"/>
    <lineage>
        <taxon>Eukaryota</taxon>
        <taxon>Metazoa</taxon>
        <taxon>Ecdysozoa</taxon>
        <taxon>Arthropoda</taxon>
        <taxon>Hexapoda</taxon>
        <taxon>Insecta</taxon>
        <taxon>Pterygota</taxon>
        <taxon>Neoptera</taxon>
        <taxon>Endopterygota</taxon>
        <taxon>Hymenoptera</taxon>
        <taxon>Apocrita</taxon>
        <taxon>Proctotrupomorpha</taxon>
        <taxon>Chalcidoidea</taxon>
        <taxon>Trichogrammatidae</taxon>
        <taxon>Trichogramma</taxon>
    </lineage>
</organism>
<dbReference type="InterPro" id="IPR036770">
    <property type="entry name" value="Ankyrin_rpt-contain_sf"/>
</dbReference>
<reference evidence="4 5" key="1">
    <citation type="submission" date="2020-02" db="EMBL/GenBank/DDBJ databases">
        <authorList>
            <person name="Ferguson B K."/>
        </authorList>
    </citation>
    <scope>NUCLEOTIDE SEQUENCE [LARGE SCALE GENOMIC DNA]</scope>
</reference>
<dbReference type="Pfam" id="PF12796">
    <property type="entry name" value="Ank_2"/>
    <property type="match status" value="4"/>
</dbReference>
<evidence type="ECO:0000313" key="5">
    <source>
        <dbReference type="Proteomes" id="UP000479190"/>
    </source>
</evidence>
<sequence>MHCWLGLSGVRVLAKATSECIKRRKVNFYDCACMYVHEAAAAAATTTTATAAEPAAATALVYYHAEKQRQQQRRGVYAAFFGFISAPARDETATTKTTIPKLHKINDGFNINCTNEPGLAHFHVACKYGYKNIAEKFLELGQEPNLLVQSTGDSPLHLALLGGCKEVIELLLRRGADPNLINNKGLTPLQIICNEYNDYDLAKMVFELSHYKYRPVQVNLQDNFGDTLLHVALSRNHKNLFGLLLKYGADPNLANANGFTPLLIILNLYNDYDLAEMLFELSHDKYKPLLVNAQDKFGNTLIHVTLSRGHKNFFELLLRNGANPNLPNAKGLTPLQIICKDVQDNLDWLQMLFELSQCKPVQVNVQDDKGNTPLLLALRSTCCKKKEVVELLLKNGSDPNLADDKGWTPLVIICNDDRDDFNLAKMLFDLSHDQFQPVQVNFQDHAGNTPLHVALYRGRRNLFEILLRNGANPNLANAKGLTPLQIICCRNRDDYKLAKMIFELSHERYRPVKVNVQDKAGQTPLHDAMLFGHRNLVQVLLKNDANPNSVNIMGLTPLHMICTEQYYDRLAQIFFEVNDAKHQLVKVNVQNKLGNAPLHFALHLRNERLIELLLRRGADPNLTDEKGLTPLHIICNDRYSDHKMAEIFFKINQVNQLVQVDARDKLGRTPLQIAVANFKPELVNLLLDRGADISSFVFPSESYFSERLKRYKKKFSLELVTSALAVIESLQKRGYELKGSDALTIIKLFSKLKLFEKSSDVEEFCYDDERFVREANKIMIIPSLSLYDLIQLQPEEDEKIITFMDYWKFWCSDIRENTVHQDRTGTHTTQRDYEGQLPNLRDIFRPQAIDWLLTESVKDVDGKVIKPKPLMDFIISTGYKDEPIIDEDGKPLIYRTTPVHQAHIEWVLAKDYLPDLFEIYRFDVNYTDDNGLTHFHVACEHGLDDVVKKFLEFDQDPNLVQKTVEGQEEEKEEEEDVNPPLHSALCWSHKKVVELLLKNGADPNLVNAKGFTPLHIICNDSYGNHKIPELFFKINDELNQLVQVDARDKLGRTPLQWAVASFLPDVVDVLLNRGADLSSFVFPSESHFDEGVGSRYYISDPNYKLILVPGALAVVECLEKRGYQMKRSDALTLMAVFDRHGFFEKLADCDEYWYDDEEGCTVTRRVPMRAPGSVDLQSKTAARRASCLERRVCTRELYVQHKERDNCEARPIHVESEALAFAARLFIFRRVLARPITMVRTYLGKVRIASRYTYIILYILLRVDWRLGSSSFVYYYYYSRARRQIGNAAWCSAVRVWRLGTRGNRPSVYYTHTIAAAAPVYCRRVDLFE</sequence>
<feature type="repeat" description="ANK" evidence="3">
    <location>
        <begin position="520"/>
        <end position="552"/>
    </location>
</feature>
<evidence type="ECO:0000313" key="4">
    <source>
        <dbReference type="EMBL" id="CAB0029690.1"/>
    </source>
</evidence>
<feature type="repeat" description="ANK" evidence="3">
    <location>
        <begin position="224"/>
        <end position="256"/>
    </location>
</feature>
<dbReference type="Proteomes" id="UP000479190">
    <property type="component" value="Unassembled WGS sequence"/>
</dbReference>
<dbReference type="Gene3D" id="1.25.40.20">
    <property type="entry name" value="Ankyrin repeat-containing domain"/>
    <property type="match status" value="7"/>
</dbReference>
<feature type="repeat" description="ANK" evidence="3">
    <location>
        <begin position="976"/>
        <end position="1008"/>
    </location>
</feature>
<evidence type="ECO:0000256" key="2">
    <source>
        <dbReference type="ARBA" id="ARBA00023043"/>
    </source>
</evidence>
<feature type="repeat" description="ANK" evidence="3">
    <location>
        <begin position="593"/>
        <end position="625"/>
    </location>
</feature>
<dbReference type="OrthoDB" id="7464126at2759"/>